<feature type="domain" description="ANTAR" evidence="3">
    <location>
        <begin position="159"/>
        <end position="220"/>
    </location>
</feature>
<protein>
    <submittedName>
        <fullName evidence="4">ANTAR domain-containing protein</fullName>
    </submittedName>
</protein>
<dbReference type="GO" id="GO:0003723">
    <property type="term" value="F:RNA binding"/>
    <property type="evidence" value="ECO:0007669"/>
    <property type="project" value="InterPro"/>
</dbReference>
<reference evidence="4 5" key="1">
    <citation type="submission" date="2018-09" db="EMBL/GenBank/DDBJ databases">
        <title>YIM 75507 draft genome.</title>
        <authorList>
            <person name="Tang S."/>
            <person name="Feng Y."/>
        </authorList>
    </citation>
    <scope>NUCLEOTIDE SEQUENCE [LARGE SCALE GENOMIC DNA]</scope>
    <source>
        <strain evidence="4 5">YIM 75507</strain>
    </source>
</reference>
<evidence type="ECO:0000313" key="5">
    <source>
        <dbReference type="Proteomes" id="UP000265768"/>
    </source>
</evidence>
<evidence type="ECO:0000256" key="1">
    <source>
        <dbReference type="ARBA" id="ARBA00023015"/>
    </source>
</evidence>
<dbReference type="Proteomes" id="UP000265768">
    <property type="component" value="Unassembled WGS sequence"/>
</dbReference>
<evidence type="ECO:0000259" key="3">
    <source>
        <dbReference type="PROSITE" id="PS50921"/>
    </source>
</evidence>
<dbReference type="PROSITE" id="PS50921">
    <property type="entry name" value="ANTAR"/>
    <property type="match status" value="1"/>
</dbReference>
<dbReference type="OrthoDB" id="4929862at2"/>
<dbReference type="EMBL" id="QZEY01000002">
    <property type="protein sequence ID" value="RJL34496.1"/>
    <property type="molecule type" value="Genomic_DNA"/>
</dbReference>
<dbReference type="InterPro" id="IPR036388">
    <property type="entry name" value="WH-like_DNA-bd_sf"/>
</dbReference>
<evidence type="ECO:0000256" key="2">
    <source>
        <dbReference type="ARBA" id="ARBA00023163"/>
    </source>
</evidence>
<dbReference type="SMART" id="SM00065">
    <property type="entry name" value="GAF"/>
    <property type="match status" value="1"/>
</dbReference>
<keyword evidence="5" id="KW-1185">Reference proteome</keyword>
<keyword evidence="2" id="KW-0804">Transcription</keyword>
<dbReference type="Pfam" id="PF13185">
    <property type="entry name" value="GAF_2"/>
    <property type="match status" value="1"/>
</dbReference>
<dbReference type="InterPro" id="IPR012074">
    <property type="entry name" value="GAF_ANTAR"/>
</dbReference>
<dbReference type="Gene3D" id="1.10.10.10">
    <property type="entry name" value="Winged helix-like DNA-binding domain superfamily/Winged helix DNA-binding domain"/>
    <property type="match status" value="1"/>
</dbReference>
<dbReference type="InterPro" id="IPR029016">
    <property type="entry name" value="GAF-like_dom_sf"/>
</dbReference>
<evidence type="ECO:0000313" key="4">
    <source>
        <dbReference type="EMBL" id="RJL34496.1"/>
    </source>
</evidence>
<proteinExistence type="predicted"/>
<dbReference type="SMART" id="SM01012">
    <property type="entry name" value="ANTAR"/>
    <property type="match status" value="1"/>
</dbReference>
<keyword evidence="1" id="KW-0805">Transcription regulation</keyword>
<organism evidence="4 5">
    <name type="scientific">Bailinhaonella thermotolerans</name>
    <dbReference type="NCBI Taxonomy" id="1070861"/>
    <lineage>
        <taxon>Bacteria</taxon>
        <taxon>Bacillati</taxon>
        <taxon>Actinomycetota</taxon>
        <taxon>Actinomycetes</taxon>
        <taxon>Streptosporangiales</taxon>
        <taxon>Streptosporangiaceae</taxon>
        <taxon>Bailinhaonella</taxon>
    </lineage>
</organism>
<dbReference type="InterPro" id="IPR003018">
    <property type="entry name" value="GAF"/>
</dbReference>
<dbReference type="SUPFAM" id="SSF55781">
    <property type="entry name" value="GAF domain-like"/>
    <property type="match status" value="1"/>
</dbReference>
<comment type="caution">
    <text evidence="4">The sequence shown here is derived from an EMBL/GenBank/DDBJ whole genome shotgun (WGS) entry which is preliminary data.</text>
</comment>
<gene>
    <name evidence="4" type="ORF">D5H75_08770</name>
</gene>
<dbReference type="Gene3D" id="3.30.450.40">
    <property type="match status" value="1"/>
</dbReference>
<name>A0A3A4BT60_9ACTN</name>
<sequence length="227" mass="24892">MFTERLAHDLAALTRVGTASIETVLHRVTALAVTGIAGCSGGTIQIWDDGRVIRSAASHSGLARLLARERALGEGPSREAVRRARRVTAPDLMRDDRWPAYARSAVRHGVRSALILPMRVGESSAALGVYGARPQEFDERLAEMVAAHMAVALANSLDYDFLRSETLQLREALTSRAEIDQAKGILMGAKGCDADTAFEELRKVSQRHQVRVADVARRLVEDQLKRR</sequence>
<dbReference type="PIRSF" id="PIRSF036625">
    <property type="entry name" value="GAF_ANTAR"/>
    <property type="match status" value="1"/>
</dbReference>
<dbReference type="InterPro" id="IPR005561">
    <property type="entry name" value="ANTAR"/>
</dbReference>
<accession>A0A3A4BT60</accession>
<dbReference type="AlphaFoldDB" id="A0A3A4BT60"/>
<dbReference type="Pfam" id="PF03861">
    <property type="entry name" value="ANTAR"/>
    <property type="match status" value="1"/>
</dbReference>
<dbReference type="RefSeq" id="WP_119925799.1">
    <property type="nucleotide sequence ID" value="NZ_QZEY01000002.1"/>
</dbReference>